<feature type="chain" id="PRO_5015646717" description="Lipoprotein MlpA" evidence="1">
    <location>
        <begin position="24"/>
        <end position="258"/>
    </location>
</feature>
<gene>
    <name evidence="2" type="ORF">ENSA7_78730</name>
</gene>
<comment type="caution">
    <text evidence="2">The sequence shown here is derived from an EMBL/GenBank/DDBJ whole genome shotgun (WGS) entry which is preliminary data.</text>
</comment>
<dbReference type="RefSeq" id="WP_146158681.1">
    <property type="nucleotide sequence ID" value="NZ_PVNL01000142.1"/>
</dbReference>
<dbReference type="EMBL" id="PVNL01000142">
    <property type="protein sequence ID" value="PRP94336.1"/>
    <property type="molecule type" value="Genomic_DNA"/>
</dbReference>
<evidence type="ECO:0000313" key="2">
    <source>
        <dbReference type="EMBL" id="PRP94336.1"/>
    </source>
</evidence>
<protein>
    <recommendedName>
        <fullName evidence="4">Lipoprotein MlpA</fullName>
    </recommendedName>
</protein>
<name>A0A2S9XN85_9BACT</name>
<evidence type="ECO:0000256" key="1">
    <source>
        <dbReference type="SAM" id="SignalP"/>
    </source>
</evidence>
<evidence type="ECO:0008006" key="4">
    <source>
        <dbReference type="Google" id="ProtNLM"/>
    </source>
</evidence>
<reference evidence="2 3" key="1">
    <citation type="submission" date="2018-03" db="EMBL/GenBank/DDBJ databases">
        <title>Draft Genome Sequences of the Obligatory Marine Myxobacteria Enhygromyxa salina SWB007.</title>
        <authorList>
            <person name="Poehlein A."/>
            <person name="Moghaddam J.A."/>
            <person name="Harms H."/>
            <person name="Alanjari M."/>
            <person name="Koenig G.M."/>
            <person name="Daniel R."/>
            <person name="Schaeberle T.F."/>
        </authorList>
    </citation>
    <scope>NUCLEOTIDE SEQUENCE [LARGE SCALE GENOMIC DNA]</scope>
    <source>
        <strain evidence="2 3">SWB007</strain>
    </source>
</reference>
<dbReference type="Proteomes" id="UP000238823">
    <property type="component" value="Unassembled WGS sequence"/>
</dbReference>
<dbReference type="AlphaFoldDB" id="A0A2S9XN85"/>
<keyword evidence="1" id="KW-0732">Signal</keyword>
<evidence type="ECO:0000313" key="3">
    <source>
        <dbReference type="Proteomes" id="UP000238823"/>
    </source>
</evidence>
<accession>A0A2S9XN85</accession>
<feature type="signal peptide" evidence="1">
    <location>
        <begin position="1"/>
        <end position="23"/>
    </location>
</feature>
<organism evidence="2 3">
    <name type="scientific">Enhygromyxa salina</name>
    <dbReference type="NCBI Taxonomy" id="215803"/>
    <lineage>
        <taxon>Bacteria</taxon>
        <taxon>Pseudomonadati</taxon>
        <taxon>Myxococcota</taxon>
        <taxon>Polyangia</taxon>
        <taxon>Nannocystales</taxon>
        <taxon>Nannocystaceae</taxon>
        <taxon>Enhygromyxa</taxon>
    </lineage>
</organism>
<dbReference type="OrthoDB" id="5503327at2"/>
<proteinExistence type="predicted"/>
<sequence length="258" mass="27393">MTTQSSISSTRCLASALLVIAGAAALTTSCTQPVINCTSAHGYFAAEYVLTQGDPDSPCGQLVGDVLGMQTYSQEGGKYGTPDYQNAKVAIRPQSLGELIADAAQRDAIDIDDKFYDANAIGDFGAGFPNADDFCLVDELERAQVSLPELEAAPDDPNTPDEDESLPAQPATEITYEWSDARFVVSADAQGTQFEADLEYTRDGCSASYHVVGVYPAVPCESDAECDDDKNGINPDFALRCNVELGLCVLDAALPAYE</sequence>